<evidence type="ECO:0000313" key="6">
    <source>
        <dbReference type="Proteomes" id="UP000260943"/>
    </source>
</evidence>
<evidence type="ECO:0000256" key="3">
    <source>
        <dbReference type="ARBA" id="ARBA00023295"/>
    </source>
</evidence>
<dbReference type="AlphaFoldDB" id="A0A3E4QVD0"/>
<dbReference type="SUPFAM" id="SSF51445">
    <property type="entry name" value="(Trans)glycosidases"/>
    <property type="match status" value="1"/>
</dbReference>
<comment type="similarity">
    <text evidence="1 4">Belongs to the glycosyl hydrolase 1 family.</text>
</comment>
<dbReference type="PANTHER" id="PTHR10353">
    <property type="entry name" value="GLYCOSYL HYDROLASE"/>
    <property type="match status" value="1"/>
</dbReference>
<accession>A0A3E4QVD0</accession>
<protein>
    <submittedName>
        <fullName evidence="5">6-phospho-beta-glucosidase</fullName>
    </submittedName>
</protein>
<proteinExistence type="inferred from homology"/>
<comment type="caution">
    <text evidence="5">The sequence shown here is derived from an EMBL/GenBank/DDBJ whole genome shotgun (WGS) entry which is preliminary data.</text>
</comment>
<dbReference type="InterPro" id="IPR033132">
    <property type="entry name" value="GH_1_N_CS"/>
</dbReference>
<dbReference type="GO" id="GO:0008422">
    <property type="term" value="F:beta-glucosidase activity"/>
    <property type="evidence" value="ECO:0007669"/>
    <property type="project" value="TreeGrafter"/>
</dbReference>
<dbReference type="PRINTS" id="PR00131">
    <property type="entry name" value="GLHYDRLASE1"/>
</dbReference>
<dbReference type="GO" id="GO:0016052">
    <property type="term" value="P:carbohydrate catabolic process"/>
    <property type="evidence" value="ECO:0007669"/>
    <property type="project" value="TreeGrafter"/>
</dbReference>
<evidence type="ECO:0000256" key="2">
    <source>
        <dbReference type="ARBA" id="ARBA00022801"/>
    </source>
</evidence>
<dbReference type="Pfam" id="PF00232">
    <property type="entry name" value="Glyco_hydro_1"/>
    <property type="match status" value="1"/>
</dbReference>
<dbReference type="InterPro" id="IPR017853">
    <property type="entry name" value="GH"/>
</dbReference>
<dbReference type="Proteomes" id="UP000260943">
    <property type="component" value="Unassembled WGS sequence"/>
</dbReference>
<evidence type="ECO:0000256" key="1">
    <source>
        <dbReference type="ARBA" id="ARBA00010838"/>
    </source>
</evidence>
<dbReference type="EMBL" id="QSRJ01000004">
    <property type="protein sequence ID" value="RGL10774.1"/>
    <property type="molecule type" value="Genomic_DNA"/>
</dbReference>
<dbReference type="PROSITE" id="PS00653">
    <property type="entry name" value="GLYCOSYL_HYDROL_F1_2"/>
    <property type="match status" value="1"/>
</dbReference>
<dbReference type="Gene3D" id="3.20.20.80">
    <property type="entry name" value="Glycosidases"/>
    <property type="match status" value="1"/>
</dbReference>
<keyword evidence="3" id="KW-0326">Glycosidase</keyword>
<dbReference type="NCBIfam" id="NF007154">
    <property type="entry name" value="PRK09589.1"/>
    <property type="match status" value="1"/>
</dbReference>
<sequence>MSFPNNFLWGGATAANQFEGGWNLGGKGPSDADMMTNGTHTTPRQITRTWEEGLCYPNHFASDFYHRHAEDAALMGEMGFKVFRMSINWSRIFPNGDDLVPNEEGLAFYDQVFDELHEQGIEPLVTISHYELPWHLTEKYNGWASRDLIDFYVRYCETIFTRYRDKVKYWLTFNEINCGTMPLGGYLGLGILNEGTRDFLNQVDDPQLRFQGLHHQFVASARAVKLAHQINPDFKIGCMIAYMANYPYSCNPADVIACQQKMDEGNYYCGDVQVRGEYPHFAQRVWDKYGVKLDVAEGDLEDLASGTVDFYSFSYYMSNAVSTDPALASTGGNLMGGAKNPYLKASDWGWQIDPDGLRWTLNELYGRYRIPLMVVENGLGAFDMVEDDGAIHDSYRIDYLRMHIEAMKKAVEVDGVDLMGYTPWGCIDLVSASTGEMGKRYGFVYVDADDEGNGTFDRSRKDSFFWYKKVIESNGEDLA</sequence>
<keyword evidence="2" id="KW-0378">Hydrolase</keyword>
<dbReference type="GO" id="GO:0005829">
    <property type="term" value="C:cytosol"/>
    <property type="evidence" value="ECO:0007669"/>
    <property type="project" value="TreeGrafter"/>
</dbReference>
<organism evidence="5 6">
    <name type="scientific">Collinsella tanakaei</name>
    <dbReference type="NCBI Taxonomy" id="626935"/>
    <lineage>
        <taxon>Bacteria</taxon>
        <taxon>Bacillati</taxon>
        <taxon>Actinomycetota</taxon>
        <taxon>Coriobacteriia</taxon>
        <taxon>Coriobacteriales</taxon>
        <taxon>Coriobacteriaceae</taxon>
        <taxon>Collinsella</taxon>
    </lineage>
</organism>
<dbReference type="InterPro" id="IPR001360">
    <property type="entry name" value="Glyco_hydro_1"/>
</dbReference>
<dbReference type="PANTHER" id="PTHR10353:SF296">
    <property type="entry name" value="6-PHOSPHO-BETA-GLUCOSIDASE"/>
    <property type="match status" value="1"/>
</dbReference>
<reference evidence="5 6" key="1">
    <citation type="submission" date="2018-08" db="EMBL/GenBank/DDBJ databases">
        <title>A genome reference for cultivated species of the human gut microbiota.</title>
        <authorList>
            <person name="Zou Y."/>
            <person name="Xue W."/>
            <person name="Luo G."/>
        </authorList>
    </citation>
    <scope>NUCLEOTIDE SEQUENCE [LARGE SCALE GENOMIC DNA]</scope>
    <source>
        <strain evidence="5 6">TF08-14</strain>
    </source>
</reference>
<name>A0A3E4QVD0_9ACTN</name>
<gene>
    <name evidence="5" type="ORF">DXC81_04720</name>
</gene>
<evidence type="ECO:0000313" key="5">
    <source>
        <dbReference type="EMBL" id="RGL10774.1"/>
    </source>
</evidence>
<dbReference type="FunFam" id="3.20.20.80:FF:000004">
    <property type="entry name" value="Beta-glucosidase 6-phospho-beta-glucosidase"/>
    <property type="match status" value="1"/>
</dbReference>
<dbReference type="RefSeq" id="WP_117679401.1">
    <property type="nucleotide sequence ID" value="NZ_QSRJ01000004.1"/>
</dbReference>
<evidence type="ECO:0000256" key="4">
    <source>
        <dbReference type="RuleBase" id="RU003690"/>
    </source>
</evidence>